<dbReference type="PANTHER" id="PTHR20855">
    <property type="entry name" value="ADIPOR/PROGESTIN RECEPTOR-RELATED"/>
    <property type="match status" value="1"/>
</dbReference>
<organism evidence="8 9">
    <name type="scientific">Periconia digitata</name>
    <dbReference type="NCBI Taxonomy" id="1303443"/>
    <lineage>
        <taxon>Eukaryota</taxon>
        <taxon>Fungi</taxon>
        <taxon>Dikarya</taxon>
        <taxon>Ascomycota</taxon>
        <taxon>Pezizomycotina</taxon>
        <taxon>Dothideomycetes</taxon>
        <taxon>Pleosporomycetidae</taxon>
        <taxon>Pleosporales</taxon>
        <taxon>Massarineae</taxon>
        <taxon>Periconiaceae</taxon>
        <taxon>Periconia</taxon>
    </lineage>
</organism>
<dbReference type="OrthoDB" id="529367at2759"/>
<protein>
    <recommendedName>
        <fullName evidence="10">HlyIII-domain-containing protein</fullName>
    </recommendedName>
</protein>
<dbReference type="Pfam" id="PF03006">
    <property type="entry name" value="HlyIII"/>
    <property type="match status" value="1"/>
</dbReference>
<evidence type="ECO:0000313" key="9">
    <source>
        <dbReference type="Proteomes" id="UP001152607"/>
    </source>
</evidence>
<keyword evidence="9" id="KW-1185">Reference proteome</keyword>
<feature type="transmembrane region" description="Helical" evidence="7">
    <location>
        <begin position="217"/>
        <end position="237"/>
    </location>
</feature>
<feature type="transmembrane region" description="Helical" evidence="7">
    <location>
        <begin position="85"/>
        <end position="106"/>
    </location>
</feature>
<evidence type="ECO:0000256" key="5">
    <source>
        <dbReference type="ARBA" id="ARBA00023136"/>
    </source>
</evidence>
<proteinExistence type="inferred from homology"/>
<evidence type="ECO:0000256" key="1">
    <source>
        <dbReference type="ARBA" id="ARBA00004141"/>
    </source>
</evidence>
<feature type="transmembrane region" description="Helical" evidence="7">
    <location>
        <begin position="184"/>
        <end position="205"/>
    </location>
</feature>
<dbReference type="InterPro" id="IPR004254">
    <property type="entry name" value="AdipoR/HlyIII-related"/>
</dbReference>
<feature type="binding site" evidence="6">
    <location>
        <position position="301"/>
    </location>
    <ligand>
        <name>Zn(2+)</name>
        <dbReference type="ChEBI" id="CHEBI:29105"/>
    </ligand>
</feature>
<feature type="binding site" evidence="6">
    <location>
        <position position="297"/>
    </location>
    <ligand>
        <name>Zn(2+)</name>
        <dbReference type="ChEBI" id="CHEBI:29105"/>
    </ligand>
</feature>
<comment type="subcellular location">
    <subcellularLocation>
        <location evidence="1">Membrane</location>
        <topology evidence="1">Multi-pass membrane protein</topology>
    </subcellularLocation>
</comment>
<dbReference type="GO" id="GO:0046872">
    <property type="term" value="F:metal ion binding"/>
    <property type="evidence" value="ECO:0007669"/>
    <property type="project" value="UniProtKB-KW"/>
</dbReference>
<dbReference type="GO" id="GO:0016020">
    <property type="term" value="C:membrane"/>
    <property type="evidence" value="ECO:0007669"/>
    <property type="project" value="UniProtKB-SubCell"/>
</dbReference>
<dbReference type="PANTHER" id="PTHR20855:SF52">
    <property type="entry name" value="ADIPONECTIN RECEPTOR PROTEIN"/>
    <property type="match status" value="1"/>
</dbReference>
<accession>A0A9W4XPA5</accession>
<name>A0A9W4XPA5_9PLEO</name>
<keyword evidence="4 7" id="KW-1133">Transmembrane helix</keyword>
<dbReference type="Proteomes" id="UP001152607">
    <property type="component" value="Unassembled WGS sequence"/>
</dbReference>
<reference evidence="8" key="1">
    <citation type="submission" date="2023-01" db="EMBL/GenBank/DDBJ databases">
        <authorList>
            <person name="Van Ghelder C."/>
            <person name="Rancurel C."/>
        </authorList>
    </citation>
    <scope>NUCLEOTIDE SEQUENCE</scope>
    <source>
        <strain evidence="8">CNCM I-4278</strain>
    </source>
</reference>
<keyword evidence="5 7" id="KW-0472">Membrane</keyword>
<evidence type="ECO:0000256" key="7">
    <source>
        <dbReference type="SAM" id="Phobius"/>
    </source>
</evidence>
<keyword evidence="6" id="KW-0479">Metal-binding</keyword>
<feature type="transmembrane region" description="Helical" evidence="7">
    <location>
        <begin position="249"/>
        <end position="268"/>
    </location>
</feature>
<keyword evidence="3 7" id="KW-0812">Transmembrane</keyword>
<evidence type="ECO:0000256" key="2">
    <source>
        <dbReference type="ARBA" id="ARBA00007018"/>
    </source>
</evidence>
<evidence type="ECO:0000313" key="8">
    <source>
        <dbReference type="EMBL" id="CAI6335795.1"/>
    </source>
</evidence>
<dbReference type="GO" id="GO:0038023">
    <property type="term" value="F:signaling receptor activity"/>
    <property type="evidence" value="ECO:0007669"/>
    <property type="project" value="TreeGrafter"/>
</dbReference>
<comment type="similarity">
    <text evidence="2">Belongs to the ADIPOR family.</text>
</comment>
<comment type="caution">
    <text evidence="8">The sequence shown here is derived from an EMBL/GenBank/DDBJ whole genome shotgun (WGS) entry which is preliminary data.</text>
</comment>
<feature type="transmembrane region" description="Helical" evidence="7">
    <location>
        <begin position="152"/>
        <end position="172"/>
    </location>
</feature>
<evidence type="ECO:0000256" key="6">
    <source>
        <dbReference type="PIRSR" id="PIRSR604254-1"/>
    </source>
</evidence>
<dbReference type="AlphaFoldDB" id="A0A9W4XPA5"/>
<dbReference type="GO" id="GO:0006882">
    <property type="term" value="P:intracellular zinc ion homeostasis"/>
    <property type="evidence" value="ECO:0007669"/>
    <property type="project" value="TreeGrafter"/>
</dbReference>
<dbReference type="EMBL" id="CAOQHR010000006">
    <property type="protein sequence ID" value="CAI6335795.1"/>
    <property type="molecule type" value="Genomic_DNA"/>
</dbReference>
<evidence type="ECO:0000256" key="3">
    <source>
        <dbReference type="ARBA" id="ARBA00022692"/>
    </source>
</evidence>
<keyword evidence="6" id="KW-0862">Zinc</keyword>
<feature type="binding site" evidence="6">
    <location>
        <position position="138"/>
    </location>
    <ligand>
        <name>Zn(2+)</name>
        <dbReference type="ChEBI" id="CHEBI:29105"/>
    </ligand>
</feature>
<evidence type="ECO:0000256" key="4">
    <source>
        <dbReference type="ARBA" id="ARBA00022989"/>
    </source>
</evidence>
<feature type="transmembrane region" description="Helical" evidence="7">
    <location>
        <begin position="299"/>
        <end position="319"/>
    </location>
</feature>
<feature type="transmembrane region" description="Helical" evidence="7">
    <location>
        <begin position="118"/>
        <end position="140"/>
    </location>
</feature>
<sequence length="323" mass="37141">MASLAIAFQLPLLLFRRQTKSDRKSHHTRDRNERPRLCNYDELPDWYRLSESPYILTHYRPPSNSCQTSIQSLFLYLHNETMNTWTHLLPALVLALALPLLQFHISRIYAEAPWIDRFMLTLSPMAALITFSLSATYHTLNNHSPFVSSSCLLMDFGGILVLILCSFVSAIYMGFYNFPFERRLYWTMIGVLIATSALLVLHPRLQGMKYRTHRTSAFVLTVLSGFGPTFHGMYIHGVSKGFHECGIKWWLAEGFCYAVGVVFFVSRFPERWAWSSTPGADGVWFKRSRFDVFGGSHQIFHICVVLGAACHCFGVWETWKFAV</sequence>
<evidence type="ECO:0008006" key="10">
    <source>
        <dbReference type="Google" id="ProtNLM"/>
    </source>
</evidence>
<gene>
    <name evidence="8" type="ORF">PDIGIT_LOCUS8880</name>
</gene>